<dbReference type="eggNOG" id="ENOG5032U3M">
    <property type="taxonomic scope" value="Bacteria"/>
</dbReference>
<dbReference type="RefSeq" id="WP_011243619.1">
    <property type="nucleotide sequence ID" value="NC_006576.1"/>
</dbReference>
<evidence type="ECO:0000313" key="2">
    <source>
        <dbReference type="EMBL" id="BAD79497.1"/>
    </source>
</evidence>
<dbReference type="Pfam" id="PF11320">
    <property type="entry name" value="DUF3122"/>
    <property type="match status" value="1"/>
</dbReference>
<dbReference type="EMBL" id="AP008231">
    <property type="protein sequence ID" value="BAD79497.1"/>
    <property type="molecule type" value="Genomic_DNA"/>
</dbReference>
<evidence type="ECO:0000313" key="3">
    <source>
        <dbReference type="Proteomes" id="UP000001175"/>
    </source>
</evidence>
<feature type="chain" id="PRO_5002613266" evidence="1">
    <location>
        <begin position="24"/>
        <end position="154"/>
    </location>
</feature>
<reference evidence="2 3" key="1">
    <citation type="journal article" date="2007" name="Photosyn. Res.">
        <title>Complete nucleotide sequence of the freshwater unicellular cyanobacterium Synechococcus elongatus PCC 6301 chromosome: gene content and organization.</title>
        <authorList>
            <person name="Sugita C."/>
            <person name="Ogata K."/>
            <person name="Shikata M."/>
            <person name="Jikuya H."/>
            <person name="Takano J."/>
            <person name="Furumichi M."/>
            <person name="Kanehisa M."/>
            <person name="Omata T."/>
            <person name="Sugiura M."/>
            <person name="Sugita M."/>
        </authorList>
    </citation>
    <scope>NUCLEOTIDE SEQUENCE [LARGE SCALE GENOMIC DNA]</scope>
    <source>
        <strain evidence="3">ATCC 27144 / PCC 6301 / SAUG 1402/1</strain>
    </source>
</reference>
<name>A0A0H3K389_SYNP6</name>
<organism evidence="2 3">
    <name type="scientific">Synechococcus sp. (strain ATCC 27144 / PCC 6301 / SAUG 1402/1)</name>
    <name type="common">Anacystis nidulans</name>
    <dbReference type="NCBI Taxonomy" id="269084"/>
    <lineage>
        <taxon>Bacteria</taxon>
        <taxon>Bacillati</taxon>
        <taxon>Cyanobacteriota</taxon>
        <taxon>Cyanophyceae</taxon>
        <taxon>Synechococcales</taxon>
        <taxon>Synechococcaceae</taxon>
        <taxon>Synechococcus</taxon>
    </lineage>
</organism>
<sequence length="154" mass="17442">MHWLIWGWCLLLLLGSPSLPAIAAIHHYPEAGDREMIRSLQSLRDARDQSWQVIFYERRQGSDRLASRLRLVGFPAVRLSRQTPLIVEQTGQQLALPNVTDLDAQLSANVAEFDSEALLPLLDRVTPLRLQLDQEVALTVPPFMVKEWAAIGHE</sequence>
<dbReference type="Proteomes" id="UP000001175">
    <property type="component" value="Chromosome"/>
</dbReference>
<dbReference type="KEGG" id="syc:syc1307_d"/>
<gene>
    <name evidence="2" type="ordered locus">syc1307_d</name>
</gene>
<accession>A0A0H3K389</accession>
<protein>
    <submittedName>
        <fullName evidence="2">Uncharacterized protein</fullName>
    </submittedName>
</protein>
<feature type="signal peptide" evidence="1">
    <location>
        <begin position="1"/>
        <end position="23"/>
    </location>
</feature>
<dbReference type="GeneID" id="72429017"/>
<dbReference type="InterPro" id="IPR021469">
    <property type="entry name" value="DUF3122"/>
</dbReference>
<keyword evidence="1" id="KW-0732">Signal</keyword>
<proteinExistence type="predicted"/>
<evidence type="ECO:0000256" key="1">
    <source>
        <dbReference type="SAM" id="SignalP"/>
    </source>
</evidence>
<dbReference type="AlphaFoldDB" id="A0A0H3K389"/>